<reference evidence="3 4" key="1">
    <citation type="journal article" date="2021" name="Nat. Commun.">
        <title>Genetic determinants of endophytism in the Arabidopsis root mycobiome.</title>
        <authorList>
            <person name="Mesny F."/>
            <person name="Miyauchi S."/>
            <person name="Thiergart T."/>
            <person name="Pickel B."/>
            <person name="Atanasova L."/>
            <person name="Karlsson M."/>
            <person name="Huettel B."/>
            <person name="Barry K.W."/>
            <person name="Haridas S."/>
            <person name="Chen C."/>
            <person name="Bauer D."/>
            <person name="Andreopoulos W."/>
            <person name="Pangilinan J."/>
            <person name="LaButti K."/>
            <person name="Riley R."/>
            <person name="Lipzen A."/>
            <person name="Clum A."/>
            <person name="Drula E."/>
            <person name="Henrissat B."/>
            <person name="Kohler A."/>
            <person name="Grigoriev I.V."/>
            <person name="Martin F.M."/>
            <person name="Hacquard S."/>
        </authorList>
    </citation>
    <scope>NUCLEOTIDE SEQUENCE [LARGE SCALE GENOMIC DNA]</scope>
    <source>
        <strain evidence="3 4">MPI-SDFR-AT-0080</strain>
    </source>
</reference>
<feature type="coiled-coil region" evidence="1">
    <location>
        <begin position="251"/>
        <end position="315"/>
    </location>
</feature>
<evidence type="ECO:0000313" key="4">
    <source>
        <dbReference type="Proteomes" id="UP000774617"/>
    </source>
</evidence>
<dbReference type="Gene3D" id="1.20.120.20">
    <property type="entry name" value="Apolipoprotein"/>
    <property type="match status" value="1"/>
</dbReference>
<feature type="region of interest" description="Disordered" evidence="2">
    <location>
        <begin position="206"/>
        <end position="242"/>
    </location>
</feature>
<organism evidence="3 4">
    <name type="scientific">Macrophomina phaseolina</name>
    <dbReference type="NCBI Taxonomy" id="35725"/>
    <lineage>
        <taxon>Eukaryota</taxon>
        <taxon>Fungi</taxon>
        <taxon>Dikarya</taxon>
        <taxon>Ascomycota</taxon>
        <taxon>Pezizomycotina</taxon>
        <taxon>Dothideomycetes</taxon>
        <taxon>Dothideomycetes incertae sedis</taxon>
        <taxon>Botryosphaeriales</taxon>
        <taxon>Botryosphaeriaceae</taxon>
        <taxon>Macrophomina</taxon>
    </lineage>
</organism>
<dbReference type="EMBL" id="JAGTJR010000009">
    <property type="protein sequence ID" value="KAH7054192.1"/>
    <property type="molecule type" value="Genomic_DNA"/>
</dbReference>
<name>A0ABQ8GEX6_9PEZI</name>
<keyword evidence="1" id="KW-0175">Coiled coil</keyword>
<dbReference type="Proteomes" id="UP000774617">
    <property type="component" value="Unassembled WGS sequence"/>
</dbReference>
<gene>
    <name evidence="3" type="ORF">B0J12DRAFT_656799</name>
</gene>
<dbReference type="SUPFAM" id="SSF58113">
    <property type="entry name" value="Apolipoprotein A-I"/>
    <property type="match status" value="1"/>
</dbReference>
<evidence type="ECO:0000256" key="2">
    <source>
        <dbReference type="SAM" id="MobiDB-lite"/>
    </source>
</evidence>
<protein>
    <submittedName>
        <fullName evidence="3">Uncharacterized protein</fullName>
    </submittedName>
</protein>
<evidence type="ECO:0000256" key="1">
    <source>
        <dbReference type="SAM" id="Coils"/>
    </source>
</evidence>
<keyword evidence="4" id="KW-1185">Reference proteome</keyword>
<evidence type="ECO:0000313" key="3">
    <source>
        <dbReference type="EMBL" id="KAH7054192.1"/>
    </source>
</evidence>
<comment type="caution">
    <text evidence="3">The sequence shown here is derived from an EMBL/GenBank/DDBJ whole genome shotgun (WGS) entry which is preliminary data.</text>
</comment>
<accession>A0ABQ8GEX6</accession>
<proteinExistence type="predicted"/>
<sequence>MASSTIDTTMLLDYLPAVVQWRCPYTQTVQYLDQTSFRAIFDEVAKTAYFNVRIAASFTDIRKTPLFLPIPPSQIADLQHTESPELPEPVKKAFLFKSDPAACLRFVLAQPSVVHVPSNTSLVPRNKAFGNVLERVQSLAHATDFTVFFPINDESFKRHITTLCSTIGSLSPVTSELDLASKYSGRGARVLEDCNFGLASAPEVVESPPSYDELAGPPEPSRFASNPKSSRPAKKVKSREEPWEQAIRELRSDMQSQLQALETRLEIKMKDVTERLESRIDERCEQLRTETQEHVDELDGRLEDVREDVDDLVDVRLEDRIDGAKEDLRDFVRDEVKFAGEEIRKELEGARLMITYD</sequence>